<reference evidence="2" key="1">
    <citation type="submission" date="2018-01" db="EMBL/GenBank/DDBJ databases">
        <title>Testimony of 'menage a trois' revealed by the proteome of Megavirus virophage.</title>
        <authorList>
            <person name="Jeudy S."/>
            <person name="Bertaux L."/>
            <person name="Alempic J.-M."/>
            <person name="Lartigue A."/>
            <person name="Legendre M."/>
            <person name="Philippe N."/>
            <person name="Beucher L."/>
            <person name="Biondi E."/>
            <person name="Juul S."/>
            <person name="Turner D."/>
            <person name="Coute Y."/>
            <person name="Claverie J.-M."/>
            <person name="Abergel C."/>
        </authorList>
    </citation>
    <scope>NUCLEOTIDE SEQUENCE [LARGE SCALE GENOMIC DNA]</scope>
</reference>
<sequence>MNNYDKYIKYKNKYLGLKKMQRGGQKYPVEDEIYFWSRQLMEHLMIIHLGLAEEQFSLKTGLIRDRDLKKEAGDLQQKWKAFIDNNFGSKGVKPGLDQVFLTQEELAKLGDIDMNAVNRLIDATDKYKSHLLNVLETGLWVGYIYPAMVEHMLQETLYFRRKLNGPAFSPQEEILYINNHHGTEMGATAQMIDPNPLQQRDIDITRAYANKTMSLLKLSGSPIAVESTAPFPRQWNPQDEEILKGLQPSDEATLLAISLKYSQELTDYAHATGVRIDSGELKSIIHPLLAHHEYREFARFTNTLEKLAAQR</sequence>
<name>A0A2P1EM75_9VIRU</name>
<evidence type="ECO:0000313" key="2">
    <source>
        <dbReference type="Proteomes" id="UP000289600"/>
    </source>
</evidence>
<dbReference type="SUPFAM" id="SSF158430">
    <property type="entry name" value="Bacillus cereus metalloprotein-like"/>
    <property type="match status" value="2"/>
</dbReference>
<accession>A0A2P1EM75</accession>
<dbReference type="Proteomes" id="UP000289600">
    <property type="component" value="Segment"/>
</dbReference>
<dbReference type="Gene3D" id="1.20.1260.120">
    <property type="entry name" value="Protein of unknown function DUF2935"/>
    <property type="match status" value="1"/>
</dbReference>
<evidence type="ECO:0000313" key="1">
    <source>
        <dbReference type="EMBL" id="AVL94995.1"/>
    </source>
</evidence>
<dbReference type="EMBL" id="MG807320">
    <property type="protein sequence ID" value="AVL94995.1"/>
    <property type="molecule type" value="Genomic_DNA"/>
</dbReference>
<keyword evidence="2" id="KW-1185">Reference proteome</keyword>
<dbReference type="InterPro" id="IPR021328">
    <property type="entry name" value="CotB-like"/>
</dbReference>
<organism evidence="1 2">
    <name type="scientific">Moumouvirus australiensis</name>
    <dbReference type="NCBI Taxonomy" id="2109587"/>
    <lineage>
        <taxon>Viruses</taxon>
        <taxon>Varidnaviria</taxon>
        <taxon>Bamfordvirae</taxon>
        <taxon>Nucleocytoviricota</taxon>
        <taxon>Megaviricetes</taxon>
        <taxon>Imitervirales</taxon>
        <taxon>Mimiviridae</taxon>
        <taxon>Megamimivirinae</taxon>
        <taxon>Moumouvirus</taxon>
        <taxon>Moumouvirus australiense</taxon>
    </lineage>
</organism>
<dbReference type="Pfam" id="PF11155">
    <property type="entry name" value="DUF2935"/>
    <property type="match status" value="1"/>
</dbReference>
<protein>
    <submittedName>
        <fullName evidence="1">Uncharacterized protein</fullName>
    </submittedName>
</protein>
<gene>
    <name evidence="1" type="ORF">mc_609</name>
</gene>
<proteinExistence type="predicted"/>